<feature type="compositionally biased region" description="Polar residues" evidence="1">
    <location>
        <begin position="385"/>
        <end position="404"/>
    </location>
</feature>
<evidence type="ECO:0000313" key="2">
    <source>
        <dbReference type="EMBL" id="KAK1396832.1"/>
    </source>
</evidence>
<dbReference type="Pfam" id="PF12043">
    <property type="entry name" value="DUF3527"/>
    <property type="match status" value="2"/>
</dbReference>
<feature type="compositionally biased region" description="Polar residues" evidence="1">
    <location>
        <begin position="62"/>
        <end position="74"/>
    </location>
</feature>
<protein>
    <submittedName>
        <fullName evidence="2">Uncharacterized protein</fullName>
    </submittedName>
</protein>
<sequence>MAYSVDLKKSSSQQASKYMKEKAVSPQRNRSLKCTEKHKEEFGQPRIEQYPEFLRYADGKQMAQSKLSGDQIPSRSDRKKDDELVKYMSNLPGYLQQIERGENDQEKALNFGVLDWKRLERWKYDEKLIPAKGIKKLSSSSNNSSYMAGGTSIISSTAKRKTNTSQSKQLSSHGWRPNSAYVEELGVRSQRNVTKPRGHGTTLSSTIDRTQNLQPREKSSGIKYSEISLSGGKWKESDCKAKSEKVTQSSSSGKHELRGSLMDKDIETNSAEEEFDLAMQSSLNENIVLILPKNLSRNSFSEDMQLSEPRKSYDGNLAEAVGRRFSSSFSSDELHSVETYSEILHSCPLPASGSTKFDSDMEQKNFVKPQGVEQFDESCTHRRPTSITTPTSDIRPLTTETPKGSGQDLAGGPAAKGRHPSPRRRFSFSSIGRMTKSFSLKEGLGVPQLNSSYTTAKSGPLGSLAFADFDKHNQENACTGNRSKSSPLRRLLDPLLKPKEVHSTEFVKPSKINLDPVNIKPMDTTEFLQSQTCETSCVQALLQLTLKNGVPLYKLVVDNSSDIFAAAVKKLPTPEEDVPSLIYALYSVHEIKKKSGNWMSQGSKVKSSSLGYNVIGEIKVASSHLPDFSCQNTNGNYTVRESVLYGVDIEQEDTETPKLVPSRELASLVIDNPDGTSDGGESDKRNEYFNNFDGKARENSTNTTVILPGGVHGLPNRGAPSPLMNRWRSGGSCDCGGWDIGCKLHILTNKDQISKNLRPLSSSVVEGLDLFVQGGHKDKKPLFSLAPFTGGVYSVDFDSSISLIQAFFIAVAFLSSQKLSNLFAVELEKENLAEPTDVTIKIPTTDQGEAPTKYVINPPSSPVGRV</sequence>
<dbReference type="EMBL" id="JAUIZM010000002">
    <property type="protein sequence ID" value="KAK1396832.1"/>
    <property type="molecule type" value="Genomic_DNA"/>
</dbReference>
<dbReference type="PANTHER" id="PTHR31390:SF12">
    <property type="entry name" value="PUTATIVE (DUF3527)-RELATED"/>
    <property type="match status" value="1"/>
</dbReference>
<feature type="region of interest" description="Disordered" evidence="1">
    <location>
        <begin position="371"/>
        <end position="426"/>
    </location>
</feature>
<feature type="region of interest" description="Disordered" evidence="1">
    <location>
        <begin position="62"/>
        <end position="82"/>
    </location>
</feature>
<feature type="compositionally biased region" description="Basic and acidic residues" evidence="1">
    <location>
        <begin position="253"/>
        <end position="263"/>
    </location>
</feature>
<feature type="region of interest" description="Disordered" evidence="1">
    <location>
        <begin position="1"/>
        <end position="31"/>
    </location>
</feature>
<feature type="compositionally biased region" description="Polar residues" evidence="1">
    <location>
        <begin position="152"/>
        <end position="172"/>
    </location>
</feature>
<comment type="caution">
    <text evidence="2">The sequence shown here is derived from an EMBL/GenBank/DDBJ whole genome shotgun (WGS) entry which is preliminary data.</text>
</comment>
<organism evidence="2 3">
    <name type="scientific">Heracleum sosnowskyi</name>
    <dbReference type="NCBI Taxonomy" id="360622"/>
    <lineage>
        <taxon>Eukaryota</taxon>
        <taxon>Viridiplantae</taxon>
        <taxon>Streptophyta</taxon>
        <taxon>Embryophyta</taxon>
        <taxon>Tracheophyta</taxon>
        <taxon>Spermatophyta</taxon>
        <taxon>Magnoliopsida</taxon>
        <taxon>eudicotyledons</taxon>
        <taxon>Gunneridae</taxon>
        <taxon>Pentapetalae</taxon>
        <taxon>asterids</taxon>
        <taxon>campanulids</taxon>
        <taxon>Apiales</taxon>
        <taxon>Apiaceae</taxon>
        <taxon>Apioideae</taxon>
        <taxon>apioid superclade</taxon>
        <taxon>Tordylieae</taxon>
        <taxon>Tordyliinae</taxon>
        <taxon>Heracleum</taxon>
    </lineage>
</organism>
<name>A0AAD8J324_9APIA</name>
<dbReference type="Proteomes" id="UP001237642">
    <property type="component" value="Unassembled WGS sequence"/>
</dbReference>
<feature type="compositionally biased region" description="Basic residues" evidence="1">
    <location>
        <begin position="416"/>
        <end position="426"/>
    </location>
</feature>
<dbReference type="InterPro" id="IPR021916">
    <property type="entry name" value="DUF3527"/>
</dbReference>
<feature type="region of interest" description="Disordered" evidence="1">
    <location>
        <begin position="136"/>
        <end position="178"/>
    </location>
</feature>
<gene>
    <name evidence="2" type="ORF">POM88_006695</name>
</gene>
<dbReference type="PANTHER" id="PTHR31390">
    <property type="entry name" value="EXPRESSED PROTEIN"/>
    <property type="match status" value="1"/>
</dbReference>
<evidence type="ECO:0000313" key="3">
    <source>
        <dbReference type="Proteomes" id="UP001237642"/>
    </source>
</evidence>
<dbReference type="AlphaFoldDB" id="A0AAD8J324"/>
<feature type="region of interest" description="Disordered" evidence="1">
    <location>
        <begin position="238"/>
        <end position="263"/>
    </location>
</feature>
<evidence type="ECO:0000256" key="1">
    <source>
        <dbReference type="SAM" id="MobiDB-lite"/>
    </source>
</evidence>
<keyword evidence="3" id="KW-1185">Reference proteome</keyword>
<proteinExistence type="predicted"/>
<reference evidence="2" key="2">
    <citation type="submission" date="2023-05" db="EMBL/GenBank/DDBJ databases">
        <authorList>
            <person name="Schelkunov M.I."/>
        </authorList>
    </citation>
    <scope>NUCLEOTIDE SEQUENCE</scope>
    <source>
        <strain evidence="2">Hsosn_3</strain>
        <tissue evidence="2">Leaf</tissue>
    </source>
</reference>
<feature type="region of interest" description="Disordered" evidence="1">
    <location>
        <begin position="186"/>
        <end position="205"/>
    </location>
</feature>
<accession>A0AAD8J324</accession>
<reference evidence="2" key="1">
    <citation type="submission" date="2023-02" db="EMBL/GenBank/DDBJ databases">
        <title>Genome of toxic invasive species Heracleum sosnowskyi carries increased number of genes despite the absence of recent whole-genome duplications.</title>
        <authorList>
            <person name="Schelkunov M."/>
            <person name="Shtratnikova V."/>
            <person name="Makarenko M."/>
            <person name="Klepikova A."/>
            <person name="Omelchenko D."/>
            <person name="Novikova G."/>
            <person name="Obukhova E."/>
            <person name="Bogdanov V."/>
            <person name="Penin A."/>
            <person name="Logacheva M."/>
        </authorList>
    </citation>
    <scope>NUCLEOTIDE SEQUENCE</scope>
    <source>
        <strain evidence="2">Hsosn_3</strain>
        <tissue evidence="2">Leaf</tissue>
    </source>
</reference>